<evidence type="ECO:0000256" key="7">
    <source>
        <dbReference type="SAM" id="Phobius"/>
    </source>
</evidence>
<feature type="transmembrane region" description="Helical" evidence="7">
    <location>
        <begin position="34"/>
        <end position="54"/>
    </location>
</feature>
<dbReference type="GO" id="GO:0005886">
    <property type="term" value="C:plasma membrane"/>
    <property type="evidence" value="ECO:0007669"/>
    <property type="project" value="UniProtKB-SubCell"/>
</dbReference>
<sequence>SIDQAHNLVYVLGKGRKCSKIFNQKRKNMHKKSLISLTILVGVLVLLVILWTSLKKPSPEVIEKKEEIKNITMVTGVGGLGDQSFNDAGWKGVQMASKGLGLEANVIQTRKGEDLVANVSRAAESADIVVGLGFMIKDAIIENASLYPKTYFILIDEDAGDLPNVASYQFYTGESGYLAGIIAASVTKTGKVGIVKGMDIPPVLTYAAGFETGVKTWNEKMGKDVKVLTKTADSFSDAAKGKDLTGELLAQGADIVFDVAGGTGMGVYEAIQEANLTAGITKEQITTGSKMPKYFAVGVDVDHDEMFPGEVLVSALKKMPETIYKATEDIVRGNFRGGVHLVDFKEGATGISEMKYTKQYIPQGALELIEKAKELMAKRDERLVVPLDIMDVDEYVESFKVPEELLK</sequence>
<evidence type="ECO:0000256" key="5">
    <source>
        <dbReference type="ARBA" id="ARBA00023136"/>
    </source>
</evidence>
<keyword evidence="5 7" id="KW-0472">Membrane</keyword>
<keyword evidence="4" id="KW-0732">Signal</keyword>
<feature type="non-terminal residue" evidence="9">
    <location>
        <position position="1"/>
    </location>
</feature>
<dbReference type="CDD" id="cd06354">
    <property type="entry name" value="PBP1_PrnA-like"/>
    <property type="match status" value="1"/>
</dbReference>
<keyword evidence="7" id="KW-0812">Transmembrane</keyword>
<dbReference type="InterPro" id="IPR028082">
    <property type="entry name" value="Peripla_BP_I"/>
</dbReference>
<comment type="subcellular location">
    <subcellularLocation>
        <location evidence="1">Cell membrane</location>
        <topology evidence="1">Lipid-anchor</topology>
    </subcellularLocation>
</comment>
<evidence type="ECO:0000313" key="9">
    <source>
        <dbReference type="EMBL" id="PIX88304.1"/>
    </source>
</evidence>
<accession>A0A2M7MF81</accession>
<dbReference type="Gene3D" id="3.40.50.2300">
    <property type="match status" value="2"/>
</dbReference>
<organism evidence="9 10">
    <name type="scientific">Candidatus Nealsonbacteria bacterium CG_4_10_14_3_um_filter_36_16</name>
    <dbReference type="NCBI Taxonomy" id="1974685"/>
    <lineage>
        <taxon>Bacteria</taxon>
        <taxon>Candidatus Nealsoniibacteriota</taxon>
    </lineage>
</organism>
<dbReference type="PANTHER" id="PTHR34296">
    <property type="entry name" value="TRANSCRIPTIONAL ACTIVATOR PROTEIN MED"/>
    <property type="match status" value="1"/>
</dbReference>
<proteinExistence type="inferred from homology"/>
<dbReference type="EMBL" id="PFJR01000028">
    <property type="protein sequence ID" value="PIX88304.1"/>
    <property type="molecule type" value="Genomic_DNA"/>
</dbReference>
<evidence type="ECO:0000256" key="6">
    <source>
        <dbReference type="ARBA" id="ARBA00023288"/>
    </source>
</evidence>
<gene>
    <name evidence="9" type="ORF">COZ30_01155</name>
</gene>
<dbReference type="Proteomes" id="UP000230064">
    <property type="component" value="Unassembled WGS sequence"/>
</dbReference>
<feature type="domain" description="ABC transporter substrate-binding protein PnrA-like" evidence="8">
    <location>
        <begin position="72"/>
        <end position="355"/>
    </location>
</feature>
<evidence type="ECO:0000256" key="1">
    <source>
        <dbReference type="ARBA" id="ARBA00004193"/>
    </source>
</evidence>
<evidence type="ECO:0000313" key="10">
    <source>
        <dbReference type="Proteomes" id="UP000230064"/>
    </source>
</evidence>
<evidence type="ECO:0000256" key="3">
    <source>
        <dbReference type="ARBA" id="ARBA00022475"/>
    </source>
</evidence>
<dbReference type="SUPFAM" id="SSF53822">
    <property type="entry name" value="Periplasmic binding protein-like I"/>
    <property type="match status" value="1"/>
</dbReference>
<keyword evidence="3" id="KW-1003">Cell membrane</keyword>
<dbReference type="AlphaFoldDB" id="A0A2M7MF81"/>
<evidence type="ECO:0000256" key="4">
    <source>
        <dbReference type="ARBA" id="ARBA00022729"/>
    </source>
</evidence>
<comment type="caution">
    <text evidence="9">The sequence shown here is derived from an EMBL/GenBank/DDBJ whole genome shotgun (WGS) entry which is preliminary data.</text>
</comment>
<comment type="similarity">
    <text evidence="2">Belongs to the BMP lipoprotein family.</text>
</comment>
<reference evidence="10" key="1">
    <citation type="submission" date="2017-09" db="EMBL/GenBank/DDBJ databases">
        <title>Depth-based differentiation of microbial function through sediment-hosted aquifers and enrichment of novel symbionts in the deep terrestrial subsurface.</title>
        <authorList>
            <person name="Probst A.J."/>
            <person name="Ladd B."/>
            <person name="Jarett J.K."/>
            <person name="Geller-Mcgrath D.E."/>
            <person name="Sieber C.M.K."/>
            <person name="Emerson J.B."/>
            <person name="Anantharaman K."/>
            <person name="Thomas B.C."/>
            <person name="Malmstrom R."/>
            <person name="Stieglmeier M."/>
            <person name="Klingl A."/>
            <person name="Woyke T."/>
            <person name="Ryan C.M."/>
            <person name="Banfield J.F."/>
        </authorList>
    </citation>
    <scope>NUCLEOTIDE SEQUENCE [LARGE SCALE GENOMIC DNA]</scope>
</reference>
<keyword evidence="7" id="KW-1133">Transmembrane helix</keyword>
<dbReference type="InterPro" id="IPR003760">
    <property type="entry name" value="PnrA-like"/>
</dbReference>
<dbReference type="InterPro" id="IPR050957">
    <property type="entry name" value="BMP_lipoprotein"/>
</dbReference>
<protein>
    <recommendedName>
        <fullName evidence="8">ABC transporter substrate-binding protein PnrA-like domain-containing protein</fullName>
    </recommendedName>
</protein>
<dbReference type="PANTHER" id="PTHR34296:SF2">
    <property type="entry name" value="ABC TRANSPORTER GUANOSINE-BINDING PROTEIN NUPN"/>
    <property type="match status" value="1"/>
</dbReference>
<evidence type="ECO:0000259" key="8">
    <source>
        <dbReference type="Pfam" id="PF02608"/>
    </source>
</evidence>
<evidence type="ECO:0000256" key="2">
    <source>
        <dbReference type="ARBA" id="ARBA00008610"/>
    </source>
</evidence>
<keyword evidence="6" id="KW-0449">Lipoprotein</keyword>
<name>A0A2M7MF81_9BACT</name>
<dbReference type="Pfam" id="PF02608">
    <property type="entry name" value="Bmp"/>
    <property type="match status" value="1"/>
</dbReference>